<dbReference type="GO" id="GO:0016020">
    <property type="term" value="C:membrane"/>
    <property type="evidence" value="ECO:0007669"/>
    <property type="project" value="UniProtKB-SubCell"/>
</dbReference>
<keyword evidence="4" id="KW-1133">Transmembrane helix</keyword>
<evidence type="ECO:0000256" key="1">
    <source>
        <dbReference type="ARBA" id="ARBA00004141"/>
    </source>
</evidence>
<evidence type="ECO:0000256" key="4">
    <source>
        <dbReference type="ARBA" id="ARBA00022989"/>
    </source>
</evidence>
<dbReference type="InterPro" id="IPR038770">
    <property type="entry name" value="Na+/solute_symporter_sf"/>
</dbReference>
<organism evidence="8 9">
    <name type="scientific">Mycolicibacter minnesotensis</name>
    <dbReference type="NCBI Taxonomy" id="1118379"/>
    <lineage>
        <taxon>Bacteria</taxon>
        <taxon>Bacillati</taxon>
        <taxon>Actinomycetota</taxon>
        <taxon>Actinomycetes</taxon>
        <taxon>Mycobacteriales</taxon>
        <taxon>Mycobacteriaceae</taxon>
        <taxon>Mycolicibacter</taxon>
    </lineage>
</organism>
<keyword evidence="3" id="KW-0812">Transmembrane</keyword>
<keyword evidence="6" id="KW-0472">Membrane</keyword>
<evidence type="ECO:0000259" key="7">
    <source>
        <dbReference type="Pfam" id="PF00999"/>
    </source>
</evidence>
<dbReference type="InterPro" id="IPR050794">
    <property type="entry name" value="CPA2_transporter"/>
</dbReference>
<evidence type="ECO:0000313" key="8">
    <source>
        <dbReference type="EMBL" id="ORA99555.1"/>
    </source>
</evidence>
<evidence type="ECO:0000313" key="9">
    <source>
        <dbReference type="Proteomes" id="UP000192320"/>
    </source>
</evidence>
<evidence type="ECO:0000256" key="5">
    <source>
        <dbReference type="ARBA" id="ARBA00023065"/>
    </source>
</evidence>
<reference evidence="8 9" key="1">
    <citation type="submission" date="2017-02" db="EMBL/GenBank/DDBJ databases">
        <title>The new phylogeny of genus Mycobacterium.</title>
        <authorList>
            <person name="Tortoli E."/>
            <person name="Trovato A."/>
            <person name="Cirillo D.M."/>
        </authorList>
    </citation>
    <scope>NUCLEOTIDE SEQUENCE [LARGE SCALE GENOMIC DNA]</scope>
    <source>
        <strain evidence="8 9">DSM 45633</strain>
    </source>
</reference>
<dbReference type="OrthoDB" id="9793589at2"/>
<proteinExistence type="predicted"/>
<keyword evidence="5" id="KW-0406">Ion transport</keyword>
<evidence type="ECO:0000256" key="6">
    <source>
        <dbReference type="ARBA" id="ARBA00023136"/>
    </source>
</evidence>
<keyword evidence="9" id="KW-1185">Reference proteome</keyword>
<evidence type="ECO:0000256" key="2">
    <source>
        <dbReference type="ARBA" id="ARBA00022448"/>
    </source>
</evidence>
<keyword evidence="2" id="KW-0813">Transport</keyword>
<dbReference type="Proteomes" id="UP000192320">
    <property type="component" value="Unassembled WGS sequence"/>
</dbReference>
<feature type="domain" description="Cation/H+ exchanger transmembrane" evidence="7">
    <location>
        <begin position="20"/>
        <end position="416"/>
    </location>
</feature>
<gene>
    <name evidence="8" type="ORF">BST33_13895</name>
</gene>
<dbReference type="GO" id="GO:0015297">
    <property type="term" value="F:antiporter activity"/>
    <property type="evidence" value="ECO:0007669"/>
    <property type="project" value="InterPro"/>
</dbReference>
<protein>
    <submittedName>
        <fullName evidence="8">Cation/H(+) antiporter</fullName>
    </submittedName>
</protein>
<dbReference type="PANTHER" id="PTHR32468">
    <property type="entry name" value="CATION/H + ANTIPORTER"/>
    <property type="match status" value="1"/>
</dbReference>
<dbReference type="InterPro" id="IPR006153">
    <property type="entry name" value="Cation/H_exchanger_TM"/>
</dbReference>
<dbReference type="GO" id="GO:1902600">
    <property type="term" value="P:proton transmembrane transport"/>
    <property type="evidence" value="ECO:0007669"/>
    <property type="project" value="InterPro"/>
</dbReference>
<dbReference type="EMBL" id="MVHZ01000015">
    <property type="protein sequence ID" value="ORA99555.1"/>
    <property type="molecule type" value="Genomic_DNA"/>
</dbReference>
<evidence type="ECO:0000256" key="3">
    <source>
        <dbReference type="ARBA" id="ARBA00022692"/>
    </source>
</evidence>
<comment type="caution">
    <text evidence="8">The sequence shown here is derived from an EMBL/GenBank/DDBJ whole genome shotgun (WGS) entry which is preliminary data.</text>
</comment>
<name>A0A7I7R6W8_9MYCO</name>
<dbReference type="Gene3D" id="1.20.1530.20">
    <property type="match status" value="1"/>
</dbReference>
<dbReference type="PANTHER" id="PTHR32468:SF0">
    <property type="entry name" value="K(+)_H(+) ANTIPORTER 1"/>
    <property type="match status" value="1"/>
</dbReference>
<accession>A0A7I7R6W8</accession>
<dbReference type="Pfam" id="PF00999">
    <property type="entry name" value="Na_H_Exchanger"/>
    <property type="match status" value="1"/>
</dbReference>
<dbReference type="RefSeq" id="WP_083026852.1">
    <property type="nucleotide sequence ID" value="NZ_AP022589.1"/>
</dbReference>
<sequence length="477" mass="51313">MPSLLTITYHFFFQIVVILLTYRLLWPVLRRLAQVQVVAIMVAGFLLGPSVLGWIWPAGQQWLFPTKLTLGSETFTHPNLTVIYVVGQLGLVLYMFLVGASFKLDILTAHWRQAGVTSAAGIGVPLVLGGVLGAWMVSRGGYFTDNVVSWQGALFVAAAVAITAFPMLAWIVYDSGLLNTRLGTVSLSCAAFDDACSWVLLATVVATAKGSLFGAVLAIGGGLAYLVFMIYVGRPLLARLETWSPPRADIERTGGLPIAHTSVVLLTVLAASCFTDFVGIYSVFGAFVAGAVMPRGELLTQIRQHFEPLTAYLLIPAFFIYSGLNTQLRLILDGPTLLMAMIVLVVSFTAKFGAVGLAARWQGMSRLEAASMGALANARGLMELILLNIGFEAGLISGKLYTILALMTIVTTLVATPLQRQFERRLWKTGARFGADGEEPYGNDHPRNGHAAAQPAAARSEQTPPPSKGKSHARFHA</sequence>
<comment type="subcellular location">
    <subcellularLocation>
        <location evidence="1">Membrane</location>
        <topology evidence="1">Multi-pass membrane protein</topology>
    </subcellularLocation>
</comment>
<dbReference type="AlphaFoldDB" id="A0A7I7R6W8"/>